<name>A0A7T2S2C6_DELAC</name>
<dbReference type="PANTHER" id="PTHR30069">
    <property type="entry name" value="TONB-DEPENDENT OUTER MEMBRANE RECEPTOR"/>
    <property type="match status" value="1"/>
</dbReference>
<evidence type="ECO:0000256" key="8">
    <source>
        <dbReference type="ARBA" id="ARBA00023077"/>
    </source>
</evidence>
<comment type="similarity">
    <text evidence="2 12 13">Belongs to the TonB-dependent receptor family.</text>
</comment>
<accession>A0A7T2S2C6</accession>
<dbReference type="GO" id="GO:0015344">
    <property type="term" value="F:siderophore uptake transmembrane transporter activity"/>
    <property type="evidence" value="ECO:0007669"/>
    <property type="project" value="TreeGrafter"/>
</dbReference>
<evidence type="ECO:0000256" key="7">
    <source>
        <dbReference type="ARBA" id="ARBA00023004"/>
    </source>
</evidence>
<keyword evidence="9 12" id="KW-0472">Membrane</keyword>
<evidence type="ECO:0000256" key="10">
    <source>
        <dbReference type="ARBA" id="ARBA00023170"/>
    </source>
</evidence>
<dbReference type="InterPro" id="IPR011662">
    <property type="entry name" value="Secretin/TonB_short_N"/>
</dbReference>
<keyword evidence="11 12" id="KW-0998">Cell outer membrane</keyword>
<evidence type="ECO:0000256" key="13">
    <source>
        <dbReference type="RuleBase" id="RU003357"/>
    </source>
</evidence>
<dbReference type="GO" id="GO:0038023">
    <property type="term" value="F:signaling receptor activity"/>
    <property type="evidence" value="ECO:0007669"/>
    <property type="project" value="InterPro"/>
</dbReference>
<dbReference type="Gene3D" id="2.40.170.20">
    <property type="entry name" value="TonB-dependent receptor, beta-barrel domain"/>
    <property type="match status" value="1"/>
</dbReference>
<dbReference type="PROSITE" id="PS52016">
    <property type="entry name" value="TONB_DEPENDENT_REC_3"/>
    <property type="match status" value="1"/>
</dbReference>
<dbReference type="InterPro" id="IPR037066">
    <property type="entry name" value="Plug_dom_sf"/>
</dbReference>
<feature type="signal peptide" evidence="14">
    <location>
        <begin position="1"/>
        <end position="37"/>
    </location>
</feature>
<dbReference type="SMART" id="SM00965">
    <property type="entry name" value="STN"/>
    <property type="match status" value="1"/>
</dbReference>
<dbReference type="GO" id="GO:0009279">
    <property type="term" value="C:cell outer membrane"/>
    <property type="evidence" value="ECO:0007669"/>
    <property type="project" value="UniProtKB-SubCell"/>
</dbReference>
<dbReference type="Gene3D" id="2.170.130.10">
    <property type="entry name" value="TonB-dependent receptor, plug domain"/>
    <property type="match status" value="1"/>
</dbReference>
<protein>
    <submittedName>
        <fullName evidence="16">TonB-dependent receptor</fullName>
    </submittedName>
</protein>
<dbReference type="Proteomes" id="UP000594778">
    <property type="component" value="Chromosome"/>
</dbReference>
<dbReference type="NCBIfam" id="TIGR01783">
    <property type="entry name" value="TonB-siderophor"/>
    <property type="match status" value="1"/>
</dbReference>
<dbReference type="SUPFAM" id="SSF56935">
    <property type="entry name" value="Porins"/>
    <property type="match status" value="1"/>
</dbReference>
<dbReference type="Gene3D" id="3.55.50.30">
    <property type="match status" value="1"/>
</dbReference>
<keyword evidence="3 12" id="KW-0813">Transport</keyword>
<evidence type="ECO:0000313" key="16">
    <source>
        <dbReference type="EMBL" id="QPS07312.1"/>
    </source>
</evidence>
<dbReference type="InterPro" id="IPR012910">
    <property type="entry name" value="Plug_dom"/>
</dbReference>
<dbReference type="PANTHER" id="PTHR30069:SF42">
    <property type="entry name" value="FERRIC AEROBACTIN RECEPTOR"/>
    <property type="match status" value="1"/>
</dbReference>
<dbReference type="InterPro" id="IPR010105">
    <property type="entry name" value="TonB_sidphr_rcpt"/>
</dbReference>
<evidence type="ECO:0000256" key="14">
    <source>
        <dbReference type="SAM" id="SignalP"/>
    </source>
</evidence>
<organism evidence="16 17">
    <name type="scientific">Delftia acidovorans</name>
    <name type="common">Pseudomonas acidovorans</name>
    <name type="synonym">Comamonas acidovorans</name>
    <dbReference type="NCBI Taxonomy" id="80866"/>
    <lineage>
        <taxon>Bacteria</taxon>
        <taxon>Pseudomonadati</taxon>
        <taxon>Pseudomonadota</taxon>
        <taxon>Betaproteobacteria</taxon>
        <taxon>Burkholderiales</taxon>
        <taxon>Comamonadaceae</taxon>
        <taxon>Delftia</taxon>
    </lineage>
</organism>
<comment type="subcellular location">
    <subcellularLocation>
        <location evidence="1 12">Cell outer membrane</location>
        <topology evidence="1 12">Multi-pass membrane protein</topology>
    </subcellularLocation>
</comment>
<evidence type="ECO:0000256" key="9">
    <source>
        <dbReference type="ARBA" id="ARBA00023136"/>
    </source>
</evidence>
<evidence type="ECO:0000259" key="15">
    <source>
        <dbReference type="SMART" id="SM00965"/>
    </source>
</evidence>
<evidence type="ECO:0000256" key="1">
    <source>
        <dbReference type="ARBA" id="ARBA00004571"/>
    </source>
</evidence>
<evidence type="ECO:0000256" key="3">
    <source>
        <dbReference type="ARBA" id="ARBA00022448"/>
    </source>
</evidence>
<keyword evidence="4 12" id="KW-1134">Transmembrane beta strand</keyword>
<feature type="chain" id="PRO_5032506351" evidence="14">
    <location>
        <begin position="38"/>
        <end position="845"/>
    </location>
</feature>
<keyword evidence="5" id="KW-0410">Iron transport</keyword>
<dbReference type="AlphaFoldDB" id="A0A7T2S2C6"/>
<keyword evidence="8 13" id="KW-0798">TonB box</keyword>
<evidence type="ECO:0000256" key="6">
    <source>
        <dbReference type="ARBA" id="ARBA00022692"/>
    </source>
</evidence>
<feature type="domain" description="Secretin/TonB short N-terminal" evidence="15">
    <location>
        <begin position="69"/>
        <end position="120"/>
    </location>
</feature>
<keyword evidence="14" id="KW-0732">Signal</keyword>
<sequence>MHSPSSTAGPRASLRATALAALAVSTSLLLHALPVQAAEPTASAAARSYQIQPGPLGPALMAFAAQAGVNLGMDLQQLGGMETRGLSGTFSVEDGFAQLLNTSGWTARRVGAGNYTLEKLPAAARQAPSAAAAVPAAPAAAPAAAQAAAEATELAAITVTARTQNNLVAPSRQVTILEGQEVEQLRQGSDSLATMLSKVVPGMADSSHTITDYGQTLRGRNMLVLVDGVPLNTNRDSSRNLANINPADIEQIEVLRGSSAIYGSGAAGGIVSIRTKRPSGETRAETIVTGSAPLSRLRGAGLGGEVQHYLSGGGEVVDYSVSLGAKHMGGAFDAKGNRIAPEPSQGDLFDSSIYNASAKIGFKLDADQRLQLTASHYNAAQDTDYASDPSVARLPAGTAAARPIKGLVLADQNQIRNTLLGLDYENRNFAGSTLAAQLYYRDFFTRFAPFDARAVPVRGANVDQSMQNSEVFGGRLTLKTPLGTSKKSLLIWGADFHQERTDMPIDIFDPRAYDASGGLVFNKTGRLIYMPPVTTRSIGAFAQLQHQFSDQWSAEGGLRYDRAQASFNDFTPLSQSRVPNPQSVNGGTVQYNAWTYNLGTVFTPVKGQEFYASYSQGFELPDIGVVVRNATPAFNLGNSNLQAVKTNTYEMGWRGKFSNVMANLSVFQSRSNLGAVQSFNNGLSLLRTREKIHGIEGGLDYFSDDDHWSAGGSFTWMKGRELPQAASGYQDMTGFRIPPLKLTAYVEYRPDARWSHRLQATTYAAKDYRLDGKTGFGRYDTRGYTTVDLISQWKIDPKNRVSLGVENLFNRQYFPLYSQLLRSNNNTSRLPAAGTVLKISYAHTW</sequence>
<dbReference type="GO" id="GO:0044718">
    <property type="term" value="P:siderophore transmembrane transport"/>
    <property type="evidence" value="ECO:0007669"/>
    <property type="project" value="TreeGrafter"/>
</dbReference>
<dbReference type="RefSeq" id="WP_197954849.1">
    <property type="nucleotide sequence ID" value="NZ_CP065668.1"/>
</dbReference>
<evidence type="ECO:0000256" key="11">
    <source>
        <dbReference type="ARBA" id="ARBA00023237"/>
    </source>
</evidence>
<reference evidence="16 17" key="1">
    <citation type="submission" date="2020-12" db="EMBL/GenBank/DDBJ databases">
        <title>FDA dAtabase for Regulatory Grade micrObial Sequences (FDA-ARGOS): Supporting development and validation of Infectious Disease Dx tests.</title>
        <authorList>
            <person name="Sproer C."/>
            <person name="Gronow S."/>
            <person name="Severitt S."/>
            <person name="Schroder I."/>
            <person name="Tallon L."/>
            <person name="Sadzewicz L."/>
            <person name="Zhao X."/>
            <person name="Boylan J."/>
            <person name="Ott S."/>
            <person name="Bowen H."/>
            <person name="Vavikolanu K."/>
            <person name="Mehta A."/>
            <person name="Aluvathingal J."/>
            <person name="Nadendla S."/>
            <person name="Lowell S."/>
            <person name="Myers T."/>
            <person name="Yan Y."/>
            <person name="Sichtig H."/>
        </authorList>
    </citation>
    <scope>NUCLEOTIDE SEQUENCE [LARGE SCALE GENOMIC DNA]</scope>
    <source>
        <strain evidence="16 17">FDAARGOS_909</strain>
    </source>
</reference>
<keyword evidence="7" id="KW-0408">Iron</keyword>
<keyword evidence="6 12" id="KW-0812">Transmembrane</keyword>
<dbReference type="Pfam" id="PF00593">
    <property type="entry name" value="TonB_dep_Rec_b-barrel"/>
    <property type="match status" value="1"/>
</dbReference>
<proteinExistence type="inferred from homology"/>
<keyword evidence="5" id="KW-0406">Ion transport</keyword>
<dbReference type="CDD" id="cd01347">
    <property type="entry name" value="ligand_gated_channel"/>
    <property type="match status" value="1"/>
</dbReference>
<evidence type="ECO:0000256" key="12">
    <source>
        <dbReference type="PROSITE-ProRule" id="PRU01360"/>
    </source>
</evidence>
<dbReference type="InterPro" id="IPR036942">
    <property type="entry name" value="Beta-barrel_TonB_sf"/>
</dbReference>
<gene>
    <name evidence="16" type="ORF">I6G66_23990</name>
</gene>
<dbReference type="InterPro" id="IPR000531">
    <property type="entry name" value="Beta-barrel_TonB"/>
</dbReference>
<evidence type="ECO:0000256" key="5">
    <source>
        <dbReference type="ARBA" id="ARBA00022496"/>
    </source>
</evidence>
<evidence type="ECO:0000256" key="2">
    <source>
        <dbReference type="ARBA" id="ARBA00009810"/>
    </source>
</evidence>
<dbReference type="InterPro" id="IPR039426">
    <property type="entry name" value="TonB-dep_rcpt-like"/>
</dbReference>
<dbReference type="Pfam" id="PF07715">
    <property type="entry name" value="Plug"/>
    <property type="match status" value="1"/>
</dbReference>
<evidence type="ECO:0000313" key="17">
    <source>
        <dbReference type="Proteomes" id="UP000594778"/>
    </source>
</evidence>
<keyword evidence="10 16" id="KW-0675">Receptor</keyword>
<evidence type="ECO:0000256" key="4">
    <source>
        <dbReference type="ARBA" id="ARBA00022452"/>
    </source>
</evidence>
<dbReference type="EMBL" id="CP065668">
    <property type="protein sequence ID" value="QPS07312.1"/>
    <property type="molecule type" value="Genomic_DNA"/>
</dbReference>